<feature type="compositionally biased region" description="Acidic residues" evidence="2">
    <location>
        <begin position="61"/>
        <end position="72"/>
    </location>
</feature>
<feature type="signal peptide" evidence="3">
    <location>
        <begin position="1"/>
        <end position="25"/>
    </location>
</feature>
<evidence type="ECO:0000256" key="1">
    <source>
        <dbReference type="SAM" id="Coils"/>
    </source>
</evidence>
<feature type="chain" id="PRO_5001807923" description="Transmembrane protein" evidence="3">
    <location>
        <begin position="26"/>
        <end position="234"/>
    </location>
</feature>
<feature type="coiled-coil region" evidence="1">
    <location>
        <begin position="165"/>
        <end position="192"/>
    </location>
</feature>
<gene>
    <name evidence="4" type="ORF">TGP89_421850</name>
</gene>
<keyword evidence="1" id="KW-0175">Coiled coil</keyword>
<proteinExistence type="predicted"/>
<dbReference type="AlphaFoldDB" id="A0A086J6J8"/>
<feature type="compositionally biased region" description="Polar residues" evidence="2">
    <location>
        <begin position="219"/>
        <end position="234"/>
    </location>
</feature>
<evidence type="ECO:0000313" key="5">
    <source>
        <dbReference type="Proteomes" id="UP000028828"/>
    </source>
</evidence>
<accession>A0A086J6J8</accession>
<feature type="compositionally biased region" description="Basic residues" evidence="2">
    <location>
        <begin position="194"/>
        <end position="203"/>
    </location>
</feature>
<dbReference type="VEuPathDB" id="ToxoDB:TGP89_421850"/>
<evidence type="ECO:0008006" key="6">
    <source>
        <dbReference type="Google" id="ProtNLM"/>
    </source>
</evidence>
<reference evidence="4 5" key="1">
    <citation type="submission" date="2014-03" db="EMBL/GenBank/DDBJ databases">
        <authorList>
            <person name="Sibley D."/>
            <person name="Venepally P."/>
            <person name="Karamycheva S."/>
            <person name="Hadjithomas M."/>
            <person name="Khan A."/>
            <person name="Brunk B."/>
            <person name="Roos D."/>
            <person name="Caler E."/>
            <person name="Lorenzi H."/>
        </authorList>
    </citation>
    <scope>NUCLEOTIDE SEQUENCE [LARGE SCALE GENOMIC DNA]</scope>
    <source>
        <strain evidence="5">p89</strain>
    </source>
</reference>
<evidence type="ECO:0000256" key="3">
    <source>
        <dbReference type="SAM" id="SignalP"/>
    </source>
</evidence>
<dbReference type="Proteomes" id="UP000028828">
    <property type="component" value="Unassembled WGS sequence"/>
</dbReference>
<feature type="region of interest" description="Disordered" evidence="2">
    <location>
        <begin position="50"/>
        <end position="109"/>
    </location>
</feature>
<evidence type="ECO:0000256" key="2">
    <source>
        <dbReference type="SAM" id="MobiDB-lite"/>
    </source>
</evidence>
<keyword evidence="3" id="KW-0732">Signal</keyword>
<comment type="caution">
    <text evidence="4">The sequence shown here is derived from an EMBL/GenBank/DDBJ whole genome shotgun (WGS) entry which is preliminary data.</text>
</comment>
<protein>
    <recommendedName>
        <fullName evidence="6">Transmembrane protein</fullName>
    </recommendedName>
</protein>
<evidence type="ECO:0000313" key="4">
    <source>
        <dbReference type="EMBL" id="KFG27766.1"/>
    </source>
</evidence>
<dbReference type="EMBL" id="AEYI02002614">
    <property type="protein sequence ID" value="KFG27766.1"/>
    <property type="molecule type" value="Genomic_DNA"/>
</dbReference>
<feature type="compositionally biased region" description="Basic and acidic residues" evidence="2">
    <location>
        <begin position="73"/>
        <end position="83"/>
    </location>
</feature>
<feature type="region of interest" description="Disordered" evidence="2">
    <location>
        <begin position="194"/>
        <end position="234"/>
    </location>
</feature>
<feature type="non-terminal residue" evidence="4">
    <location>
        <position position="234"/>
    </location>
</feature>
<name>A0A086J6J8_TOXGO</name>
<organism evidence="4 5">
    <name type="scientific">Toxoplasma gondii p89</name>
    <dbReference type="NCBI Taxonomy" id="943119"/>
    <lineage>
        <taxon>Eukaryota</taxon>
        <taxon>Sar</taxon>
        <taxon>Alveolata</taxon>
        <taxon>Apicomplexa</taxon>
        <taxon>Conoidasida</taxon>
        <taxon>Coccidia</taxon>
        <taxon>Eucoccidiorida</taxon>
        <taxon>Eimeriorina</taxon>
        <taxon>Sarcocystidae</taxon>
        <taxon>Toxoplasma</taxon>
    </lineage>
</organism>
<sequence>MPFLGARSWLRPLIALHALVEGLAGFHSLPGLQGGTVLLWFPVLPEHQEAAASNAPHGTESTEESDSSDDDDPPLRTDTESLSRRSSRLLDSGLTPGPPRDSSGARSGLALDVEEQLQLIRSQRRRLIAAMRNLRFRCVTRSSQPAMLPSRQKLARFKLLYKSGRAQRERELRKLERELQDLERQNEQLLKMHAVRRRGRGKRPAKDMRANQLRPPASTDESQCESPNADLLST</sequence>